<gene>
    <name evidence="2" type="ORF">GCM10009823_17210</name>
</gene>
<evidence type="ECO:0000313" key="2">
    <source>
        <dbReference type="EMBL" id="GAA2096867.1"/>
    </source>
</evidence>
<comment type="caution">
    <text evidence="2">The sequence shown here is derived from an EMBL/GenBank/DDBJ whole genome shotgun (WGS) entry which is preliminary data.</text>
</comment>
<evidence type="ECO:0000259" key="1">
    <source>
        <dbReference type="PROSITE" id="PS51729"/>
    </source>
</evidence>
<accession>A0ABN2WSZ4</accession>
<dbReference type="PANTHER" id="PTHR31435">
    <property type="entry name" value="PROTEIN NATD1"/>
    <property type="match status" value="1"/>
</dbReference>
<protein>
    <submittedName>
        <fullName evidence="2">N-acetyltransferase</fullName>
    </submittedName>
</protein>
<keyword evidence="3" id="KW-1185">Reference proteome</keyword>
<dbReference type="InterPro" id="IPR031165">
    <property type="entry name" value="GNAT_YJDJ"/>
</dbReference>
<dbReference type="Gene3D" id="3.40.630.30">
    <property type="match status" value="1"/>
</dbReference>
<dbReference type="InterPro" id="IPR016181">
    <property type="entry name" value="Acyl_CoA_acyltransferase"/>
</dbReference>
<name>A0ABN2WSZ4_9MICO</name>
<dbReference type="RefSeq" id="WP_291793591.1">
    <property type="nucleotide sequence ID" value="NZ_BAAAPZ010000006.1"/>
</dbReference>
<evidence type="ECO:0000313" key="3">
    <source>
        <dbReference type="Proteomes" id="UP001500984"/>
    </source>
</evidence>
<sequence>MSDPTVEIRKAPEDNRFEILVDGERAGLAAYRDRGSQRVFHHTEVAPEYGGRGLATQLVSRALATTIGEGMRIVPVCPLVAKYVRTHEELAADADPATGDVLAWLEDELG</sequence>
<dbReference type="Pfam" id="PF14542">
    <property type="entry name" value="Acetyltransf_CG"/>
    <property type="match status" value="1"/>
</dbReference>
<proteinExistence type="predicted"/>
<organism evidence="2 3">
    <name type="scientific">Brevibacterium salitolerans</name>
    <dbReference type="NCBI Taxonomy" id="1403566"/>
    <lineage>
        <taxon>Bacteria</taxon>
        <taxon>Bacillati</taxon>
        <taxon>Actinomycetota</taxon>
        <taxon>Actinomycetes</taxon>
        <taxon>Micrococcales</taxon>
        <taxon>Brevibacteriaceae</taxon>
        <taxon>Brevibacterium</taxon>
    </lineage>
</organism>
<dbReference type="SUPFAM" id="SSF55729">
    <property type="entry name" value="Acyl-CoA N-acyltransferases (Nat)"/>
    <property type="match status" value="1"/>
</dbReference>
<dbReference type="PROSITE" id="PS51729">
    <property type="entry name" value="GNAT_YJDJ"/>
    <property type="match status" value="1"/>
</dbReference>
<dbReference type="PANTHER" id="PTHR31435:SF10">
    <property type="entry name" value="BSR4717 PROTEIN"/>
    <property type="match status" value="1"/>
</dbReference>
<dbReference type="InterPro" id="IPR045057">
    <property type="entry name" value="Gcn5-rel_NAT"/>
</dbReference>
<dbReference type="EMBL" id="BAAAPZ010000006">
    <property type="protein sequence ID" value="GAA2096867.1"/>
    <property type="molecule type" value="Genomic_DNA"/>
</dbReference>
<reference evidence="2 3" key="1">
    <citation type="journal article" date="2019" name="Int. J. Syst. Evol. Microbiol.">
        <title>The Global Catalogue of Microorganisms (GCM) 10K type strain sequencing project: providing services to taxonomists for standard genome sequencing and annotation.</title>
        <authorList>
            <consortium name="The Broad Institute Genomics Platform"/>
            <consortium name="The Broad Institute Genome Sequencing Center for Infectious Disease"/>
            <person name="Wu L."/>
            <person name="Ma J."/>
        </authorList>
    </citation>
    <scope>NUCLEOTIDE SEQUENCE [LARGE SCALE GENOMIC DNA]</scope>
    <source>
        <strain evidence="2 3">JCM 15900</strain>
    </source>
</reference>
<dbReference type="Proteomes" id="UP001500984">
    <property type="component" value="Unassembled WGS sequence"/>
</dbReference>
<feature type="domain" description="N-acetyltransferase" evidence="1">
    <location>
        <begin position="9"/>
        <end position="103"/>
    </location>
</feature>